<feature type="non-terminal residue" evidence="2">
    <location>
        <position position="332"/>
    </location>
</feature>
<dbReference type="Proteomes" id="UP000601435">
    <property type="component" value="Unassembled WGS sequence"/>
</dbReference>
<accession>A0A813BTZ2</accession>
<proteinExistence type="predicted"/>
<dbReference type="SUPFAM" id="SSF53474">
    <property type="entry name" value="alpha/beta-Hydrolases"/>
    <property type="match status" value="1"/>
</dbReference>
<dbReference type="GO" id="GO:0006629">
    <property type="term" value="P:lipid metabolic process"/>
    <property type="evidence" value="ECO:0007669"/>
    <property type="project" value="InterPro"/>
</dbReference>
<dbReference type="AlphaFoldDB" id="A0A813BTZ2"/>
<comment type="caution">
    <text evidence="2">The sequence shown here is derived from an EMBL/GenBank/DDBJ whole genome shotgun (WGS) entry which is preliminary data.</text>
</comment>
<dbReference type="InterPro" id="IPR029058">
    <property type="entry name" value="AB_hydrolase_fold"/>
</dbReference>
<dbReference type="Gene3D" id="3.40.50.1820">
    <property type="entry name" value="alpha/beta hydrolase"/>
    <property type="match status" value="1"/>
</dbReference>
<dbReference type="EMBL" id="CAJNJA010080652">
    <property type="protein sequence ID" value="CAE7928199.1"/>
    <property type="molecule type" value="Genomic_DNA"/>
</dbReference>
<sequence>RPPAEASGLEGCSCGGLSLESQVARMVAVSYDAKGIRSLEKYAKEIFSCYSWSDFYYKLPPGGIIGRVLNKVSWSTPTALVGRCAMRPQMCTVTFSGATNLNFVAGIMDYGPVQLFRNQSGEIEARMGKIPLKDPSETVPHHRFHKFYWEVYKVFRSQIGHDVVAALHDCSEIYVSGHSIGAALASVFQWEHLERGIFQLTMGQNVAWFGQPPDVSCRGKRLYGDQDPVPYLRCFVDKFDGEVVRHAAVPGQKLVYDSHDKSYKANTLTGCYSDLPMDGACVKGCNPLGAHYNVRIAMGLSWHQASEYIKATDSAFPTTSESEVASLAYSPS</sequence>
<keyword evidence="3" id="KW-1185">Reference proteome</keyword>
<evidence type="ECO:0000259" key="1">
    <source>
        <dbReference type="Pfam" id="PF01764"/>
    </source>
</evidence>
<organism evidence="2 3">
    <name type="scientific">Symbiodinium necroappetens</name>
    <dbReference type="NCBI Taxonomy" id="1628268"/>
    <lineage>
        <taxon>Eukaryota</taxon>
        <taxon>Sar</taxon>
        <taxon>Alveolata</taxon>
        <taxon>Dinophyceae</taxon>
        <taxon>Suessiales</taxon>
        <taxon>Symbiodiniaceae</taxon>
        <taxon>Symbiodinium</taxon>
    </lineage>
</organism>
<protein>
    <recommendedName>
        <fullName evidence="1">Fungal lipase-type domain-containing protein</fullName>
    </recommendedName>
</protein>
<gene>
    <name evidence="2" type="ORF">SNEC2469_LOCUS32193</name>
</gene>
<reference evidence="2" key="1">
    <citation type="submission" date="2021-02" db="EMBL/GenBank/DDBJ databases">
        <authorList>
            <person name="Dougan E. K."/>
            <person name="Rhodes N."/>
            <person name="Thang M."/>
            <person name="Chan C."/>
        </authorList>
    </citation>
    <scope>NUCLEOTIDE SEQUENCE</scope>
</reference>
<dbReference type="InterPro" id="IPR002921">
    <property type="entry name" value="Fungal_lipase-type"/>
</dbReference>
<dbReference type="Pfam" id="PF01764">
    <property type="entry name" value="Lipase_3"/>
    <property type="match status" value="1"/>
</dbReference>
<dbReference type="OrthoDB" id="420444at2759"/>
<feature type="domain" description="Fungal lipase-type" evidence="1">
    <location>
        <begin position="137"/>
        <end position="213"/>
    </location>
</feature>
<evidence type="ECO:0000313" key="3">
    <source>
        <dbReference type="Proteomes" id="UP000601435"/>
    </source>
</evidence>
<evidence type="ECO:0000313" key="2">
    <source>
        <dbReference type="EMBL" id="CAE7928199.1"/>
    </source>
</evidence>
<name>A0A813BTZ2_9DINO</name>